<dbReference type="Pfam" id="PF16755">
    <property type="entry name" value="Beta-prop_NUP159_NUP214"/>
    <property type="match status" value="1"/>
</dbReference>
<protein>
    <recommendedName>
        <fullName evidence="6">Nucleoporin Nup159/Nup146 N-terminal domain-containing protein</fullName>
    </recommendedName>
</protein>
<dbReference type="Gene3D" id="2.130.10.10">
    <property type="entry name" value="YVTN repeat-like/Quinoprotein amine dehydrogenase"/>
    <property type="match status" value="1"/>
</dbReference>
<feature type="compositionally biased region" description="Acidic residues" evidence="5">
    <location>
        <begin position="930"/>
        <end position="944"/>
    </location>
</feature>
<dbReference type="GO" id="GO:0008139">
    <property type="term" value="F:nuclear localization sequence binding"/>
    <property type="evidence" value="ECO:0007669"/>
    <property type="project" value="TreeGrafter"/>
</dbReference>
<evidence type="ECO:0000256" key="5">
    <source>
        <dbReference type="SAM" id="MobiDB-lite"/>
    </source>
</evidence>
<feature type="domain" description="Nucleoporin Nup159/Nup146 N-terminal" evidence="6">
    <location>
        <begin position="55"/>
        <end position="424"/>
    </location>
</feature>
<dbReference type="FunFam" id="2.130.10.10:FF:000645">
    <property type="entry name" value="Putative nuclear pore complex subunit Nup159"/>
    <property type="match status" value="1"/>
</dbReference>
<evidence type="ECO:0000256" key="3">
    <source>
        <dbReference type="ARBA" id="ARBA00023242"/>
    </source>
</evidence>
<feature type="compositionally biased region" description="Polar residues" evidence="5">
    <location>
        <begin position="606"/>
        <end position="618"/>
    </location>
</feature>
<keyword evidence="4" id="KW-0175">Coiled coil</keyword>
<feature type="region of interest" description="Disordered" evidence="5">
    <location>
        <begin position="454"/>
        <end position="500"/>
    </location>
</feature>
<feature type="compositionally biased region" description="Polar residues" evidence="5">
    <location>
        <begin position="956"/>
        <end position="971"/>
    </location>
</feature>
<dbReference type="EMBL" id="NLAX01000008">
    <property type="protein sequence ID" value="PKS10474.1"/>
    <property type="molecule type" value="Genomic_DNA"/>
</dbReference>
<evidence type="ECO:0000256" key="4">
    <source>
        <dbReference type="SAM" id="Coils"/>
    </source>
</evidence>
<feature type="compositionally biased region" description="Basic and acidic residues" evidence="5">
    <location>
        <begin position="821"/>
        <end position="832"/>
    </location>
</feature>
<feature type="compositionally biased region" description="Low complexity" evidence="5">
    <location>
        <begin position="564"/>
        <end position="577"/>
    </location>
</feature>
<comment type="caution">
    <text evidence="7">The sequence shown here is derived from an EMBL/GenBank/DDBJ whole genome shotgun (WGS) entry which is preliminary data.</text>
</comment>
<feature type="compositionally biased region" description="Basic and acidic residues" evidence="5">
    <location>
        <begin position="654"/>
        <end position="666"/>
    </location>
</feature>
<dbReference type="GO" id="GO:0006405">
    <property type="term" value="P:RNA export from nucleus"/>
    <property type="evidence" value="ECO:0007669"/>
    <property type="project" value="TreeGrafter"/>
</dbReference>
<feature type="region of interest" description="Disordered" evidence="5">
    <location>
        <begin position="1336"/>
        <end position="1400"/>
    </location>
</feature>
<feature type="compositionally biased region" description="Polar residues" evidence="5">
    <location>
        <begin position="739"/>
        <end position="755"/>
    </location>
</feature>
<evidence type="ECO:0000259" key="6">
    <source>
        <dbReference type="Pfam" id="PF16755"/>
    </source>
</evidence>
<evidence type="ECO:0000256" key="1">
    <source>
        <dbReference type="ARBA" id="ARBA00004123"/>
    </source>
</evidence>
<dbReference type="OrthoDB" id="248320at2759"/>
<dbReference type="PANTHER" id="PTHR23193:SF23">
    <property type="entry name" value="NUCLEAR PORE COMPLEX PROTEIN NUP153"/>
    <property type="match status" value="1"/>
</dbReference>
<evidence type="ECO:0000256" key="2">
    <source>
        <dbReference type="ARBA" id="ARBA00022448"/>
    </source>
</evidence>
<feature type="compositionally biased region" description="Polar residues" evidence="5">
    <location>
        <begin position="638"/>
        <end position="650"/>
    </location>
</feature>
<comment type="subcellular location">
    <subcellularLocation>
        <location evidence="1">Nucleus</location>
    </subcellularLocation>
</comment>
<name>A0A2N3NDG3_9PEZI</name>
<reference evidence="7 8" key="1">
    <citation type="journal article" date="2017" name="G3 (Bethesda)">
        <title>First Draft Genome Sequence of the Pathogenic Fungus Lomentospora prolificans (Formerly Scedosporium prolificans).</title>
        <authorList>
            <person name="Luo R."/>
            <person name="Zimin A."/>
            <person name="Workman R."/>
            <person name="Fan Y."/>
            <person name="Pertea G."/>
            <person name="Grossman N."/>
            <person name="Wear M.P."/>
            <person name="Jia B."/>
            <person name="Miller H."/>
            <person name="Casadevall A."/>
            <person name="Timp W."/>
            <person name="Zhang S.X."/>
            <person name="Salzberg S.L."/>
        </authorList>
    </citation>
    <scope>NUCLEOTIDE SEQUENCE [LARGE SCALE GENOMIC DNA]</scope>
    <source>
        <strain evidence="7 8">JHH-5317</strain>
    </source>
</reference>
<evidence type="ECO:0000313" key="8">
    <source>
        <dbReference type="Proteomes" id="UP000233524"/>
    </source>
</evidence>
<feature type="region of interest" description="Disordered" evidence="5">
    <location>
        <begin position="559"/>
        <end position="580"/>
    </location>
</feature>
<keyword evidence="3" id="KW-0539">Nucleus</keyword>
<dbReference type="STRING" id="41688.A0A2N3NDG3"/>
<feature type="coiled-coil region" evidence="4">
    <location>
        <begin position="1260"/>
        <end position="1287"/>
    </location>
</feature>
<dbReference type="SUPFAM" id="SSF117289">
    <property type="entry name" value="Nucleoporin domain"/>
    <property type="match status" value="1"/>
</dbReference>
<feature type="compositionally biased region" description="Low complexity" evidence="5">
    <location>
        <begin position="725"/>
        <end position="736"/>
    </location>
</feature>
<feature type="region of interest" description="Disordered" evidence="5">
    <location>
        <begin position="594"/>
        <end position="1033"/>
    </location>
</feature>
<feature type="compositionally biased region" description="Low complexity" evidence="5">
    <location>
        <begin position="489"/>
        <end position="500"/>
    </location>
</feature>
<proteinExistence type="predicted"/>
<dbReference type="Proteomes" id="UP000233524">
    <property type="component" value="Unassembled WGS sequence"/>
</dbReference>
<dbReference type="InterPro" id="IPR015943">
    <property type="entry name" value="WD40/YVTN_repeat-like_dom_sf"/>
</dbReference>
<dbReference type="PANTHER" id="PTHR23193">
    <property type="entry name" value="NUCLEAR PORE COMPLEX PROTEIN NUP"/>
    <property type="match status" value="1"/>
</dbReference>
<organism evidence="7 8">
    <name type="scientific">Lomentospora prolificans</name>
    <dbReference type="NCBI Taxonomy" id="41688"/>
    <lineage>
        <taxon>Eukaryota</taxon>
        <taxon>Fungi</taxon>
        <taxon>Dikarya</taxon>
        <taxon>Ascomycota</taxon>
        <taxon>Pezizomycotina</taxon>
        <taxon>Sordariomycetes</taxon>
        <taxon>Hypocreomycetidae</taxon>
        <taxon>Microascales</taxon>
        <taxon>Microascaceae</taxon>
        <taxon>Lomentospora</taxon>
    </lineage>
</organism>
<gene>
    <name evidence="7" type="ORF">jhhlp_002225</name>
</gene>
<keyword evidence="2" id="KW-0813">Transport</keyword>
<dbReference type="InterPro" id="IPR039462">
    <property type="entry name" value="Nup159/Nup146_N"/>
</dbReference>
<dbReference type="VEuPathDB" id="FungiDB:jhhlp_002225"/>
<dbReference type="GO" id="GO:0017056">
    <property type="term" value="F:structural constituent of nuclear pore"/>
    <property type="evidence" value="ECO:0007669"/>
    <property type="project" value="TreeGrafter"/>
</dbReference>
<feature type="compositionally biased region" description="Low complexity" evidence="5">
    <location>
        <begin position="461"/>
        <end position="481"/>
    </location>
</feature>
<dbReference type="InParanoid" id="A0A2N3NDG3"/>
<evidence type="ECO:0000313" key="7">
    <source>
        <dbReference type="EMBL" id="PKS10474.1"/>
    </source>
</evidence>
<dbReference type="InterPro" id="IPR026054">
    <property type="entry name" value="Nucleoporin"/>
</dbReference>
<keyword evidence="8" id="KW-1185">Reference proteome</keyword>
<sequence>MAFGFGNAAGAMTNDSLSAGGSGPELEVIQTDALGFLAIAGDAKVRLTAAWTSEPPSTASLLSIASRKGLVAAAGPEGVVLASTESVRKAFEGPKEGDTDIRGFEPQLKLPLPMRVSQIAFSADEAYLILSAESGGGLAVYEVQALLQGNTQTLFELSTNGSALRILLPNPTMEKAELCAVVDTNGNLYMANLKERALSNPLKDQVSSVSWSTKGKQLVAGLADGTIFQLTPEGEAKAQIPKPSDVGDYHVSSVTWLENHLFLAIHTSTNESPPSSVYHVITRRPPTTYTFQKLTDPVDPFGSDKMPHHSILRLKDFPPNLQDLLIVASTASPDIGLLSRSKSPLTTDKSAADITNVFTTTEMADDSRRATLPMTEDFQNAVPVGCAFDFSAKDTVYKPIPSEEIDESPGPVPGYWVLTHEGILCSWWVIYSESIKGGTTYPGMAAVDVAPSTPAQALSKPSPASGPAFGGSSALGAKPSPWGSPSPATPATSKPAAASAFGSNSFGSTPASSTPAFGKPSAFGASSTVGAKTSPWATAATATTSPAFGQSGFGALGAGKSVFGGSPSTPSTAPTSGGFAGFASKGGFGSLSGNAGGTSIFGSKPAENNSLLQSTDTKTAFPPPRASAETRGTGLFGSPSSTPFKLQSSFKPDPAAKDEGNEKPEKNTGGFFGGGLGSAFGSALQATTQSTPPPAIPPSKEEEMGAAEPEPPAPTPQPKSIFSIPSTTPTTTPAPTRFSFDTSTNKTGLFGSSGTAKPASAGFTGLFKTPEPAKGEENMLAAKTPPQIRVDNEDFPLPPESTSKAAYPLGDSSSSSGTAPEPERQSFGKVDEAPLPPDFLKTPNKPATKEAEDAPLPPDFLKVPGPSAKSAPAVAEDAPLPPDPTTKPLKAVSEKPKSGLFGTPEAAPLPPDFLPKSQQPRLPAVPSVPEPEEESDLSEDEADSESSAVDVAKDLSPSTTGLTHTPGMTPQSSFGGGLGGSGFMVSRPQQEPSRSLFGEVRSRGPIFPPPATSQSPRSPSPVRPPRPFGLEASRSVSAPGMASQILGASKKPQSSLGMSIVARGPFEEEAVLQQRKLRERREAEESQPLVDEEADEIQRILASEVEGTLEIDQFMAHTDVAPPARDSIPSQVEAVYRDINSMIDTLGLNSRSVKAFVKGHMEKLRPGPRTQEDLEIADDWVLCELEDLSEIIDGDLAEDLAECRVQDVEEKKNDCNELLRSMTKLRARQHDLALMLARFDPNQTEAHKHMPLSAEQAAQQNDLRREFAKLSKLLAEAEEAVTLLKTRIASVGGPSGKGPQPPTVDAVMRTITKMTTMVEKRSGDVDVLENQMRKLRASSVASREGTPMTPKRGSVALADGAFSGTPRNLRNSLSASPYKGPGTPTRKKLSGFSDEEKKELMERRAKKQAILQKLKTRVEEKGVTVWTMEEIE</sequence>
<feature type="compositionally biased region" description="Polar residues" evidence="5">
    <location>
        <begin position="1365"/>
        <end position="1375"/>
    </location>
</feature>
<accession>A0A2N3NDG3</accession>
<dbReference type="GO" id="GO:0006606">
    <property type="term" value="P:protein import into nucleus"/>
    <property type="evidence" value="ECO:0007669"/>
    <property type="project" value="TreeGrafter"/>
</dbReference>
<feature type="compositionally biased region" description="Pro residues" evidence="5">
    <location>
        <begin position="1018"/>
        <end position="1027"/>
    </location>
</feature>
<dbReference type="GO" id="GO:0005643">
    <property type="term" value="C:nuclear pore"/>
    <property type="evidence" value="ECO:0007669"/>
    <property type="project" value="TreeGrafter"/>
</dbReference>